<reference evidence="6" key="1">
    <citation type="journal article" date="2019" name="Int. J. Syst. Evol. Microbiol.">
        <title>The Global Catalogue of Microorganisms (GCM) 10K type strain sequencing project: providing services to taxonomists for standard genome sequencing and annotation.</title>
        <authorList>
            <consortium name="The Broad Institute Genomics Platform"/>
            <consortium name="The Broad Institute Genome Sequencing Center for Infectious Disease"/>
            <person name="Wu L."/>
            <person name="Ma J."/>
        </authorList>
    </citation>
    <scope>NUCLEOTIDE SEQUENCE [LARGE SCALE GENOMIC DNA]</scope>
    <source>
        <strain evidence="6">CCUG 55995</strain>
    </source>
</reference>
<dbReference type="GO" id="GO:0034220">
    <property type="term" value="P:monoatomic ion transmembrane transport"/>
    <property type="evidence" value="ECO:0007669"/>
    <property type="project" value="UniProtKB-KW"/>
</dbReference>
<evidence type="ECO:0000256" key="3">
    <source>
        <dbReference type="ARBA" id="ARBA00023002"/>
    </source>
</evidence>
<keyword evidence="5" id="KW-0813">Transport</keyword>
<evidence type="ECO:0000256" key="2">
    <source>
        <dbReference type="ARBA" id="ARBA00022857"/>
    </source>
</evidence>
<dbReference type="Gene3D" id="3.20.20.100">
    <property type="entry name" value="NADP-dependent oxidoreductase domain"/>
    <property type="match status" value="1"/>
</dbReference>
<dbReference type="PANTHER" id="PTHR43150:SF2">
    <property type="entry name" value="HYPERKINETIC, ISOFORM M"/>
    <property type="match status" value="1"/>
</dbReference>
<dbReference type="EMBL" id="JBHSEI010000015">
    <property type="protein sequence ID" value="MFC4640329.1"/>
    <property type="molecule type" value="Genomic_DNA"/>
</dbReference>
<organism evidence="5 6">
    <name type="scientific">Deinococcus hohokamensis</name>
    <dbReference type="NCBI Taxonomy" id="309883"/>
    <lineage>
        <taxon>Bacteria</taxon>
        <taxon>Thermotogati</taxon>
        <taxon>Deinococcota</taxon>
        <taxon>Deinococci</taxon>
        <taxon>Deinococcales</taxon>
        <taxon>Deinococcaceae</taxon>
        <taxon>Deinococcus</taxon>
    </lineage>
</organism>
<sequence>MEYRRLGQSGLQVSELSFGAWVTFGTQLDANGALELMSAAYDRGCNFFDNAEVYARGQAETIMGQALAKAGWRRDSYIVSSKVFGGAVENPAPTQRGLSRKHIYEACYQAIERLQCEYLDLYFCHRPDRNTPIEETVRAMTELIQRGDVLYWGTSEWSAQELMEAYAVARQYNLIPPTMEQPQYNMLTRYRVEVEYSRLYRPDTLGLGTTVWSPLASGLLTGKYNDVVPNDSRINLPGYEWLKARLESEEGQTNLVKVRGLAKIADDLGTTLPKLALAWCVKNPNVSTVITGASKVTQVVENFSALEVLSQLTDEVMAAIDATLGNKETRLYGSSE</sequence>
<keyword evidence="5" id="KW-0406">Ion transport</keyword>
<evidence type="ECO:0000313" key="6">
    <source>
        <dbReference type="Proteomes" id="UP001595952"/>
    </source>
</evidence>
<dbReference type="InterPro" id="IPR005399">
    <property type="entry name" value="K_chnl_volt-dep_bsu_KCNAB-rel"/>
</dbReference>
<comment type="similarity">
    <text evidence="1">Belongs to the shaker potassium channel beta subunit family.</text>
</comment>
<proteinExistence type="inferred from homology"/>
<dbReference type="Proteomes" id="UP001595952">
    <property type="component" value="Unassembled WGS sequence"/>
</dbReference>
<dbReference type="SUPFAM" id="SSF51430">
    <property type="entry name" value="NAD(P)-linked oxidoreductase"/>
    <property type="match status" value="1"/>
</dbReference>
<dbReference type="PRINTS" id="PR01577">
    <property type="entry name" value="KCNABCHANNEL"/>
</dbReference>
<dbReference type="PANTHER" id="PTHR43150">
    <property type="entry name" value="HYPERKINETIC, ISOFORM M"/>
    <property type="match status" value="1"/>
</dbReference>
<protein>
    <submittedName>
        <fullName evidence="5">Potassium channel beta subunit family protein</fullName>
    </submittedName>
</protein>
<dbReference type="Pfam" id="PF00248">
    <property type="entry name" value="Aldo_ket_red"/>
    <property type="match status" value="1"/>
</dbReference>
<comment type="caution">
    <text evidence="5">The sequence shown here is derived from an EMBL/GenBank/DDBJ whole genome shotgun (WGS) entry which is preliminary data.</text>
</comment>
<accession>A0ABV9IDU8</accession>
<dbReference type="InterPro" id="IPR036812">
    <property type="entry name" value="NAD(P)_OxRdtase_dom_sf"/>
</dbReference>
<dbReference type="RefSeq" id="WP_380063305.1">
    <property type="nucleotide sequence ID" value="NZ_JBHSEI010000015.1"/>
</dbReference>
<evidence type="ECO:0000256" key="1">
    <source>
        <dbReference type="ARBA" id="ARBA00006515"/>
    </source>
</evidence>
<keyword evidence="5" id="KW-0407">Ion channel</keyword>
<dbReference type="InterPro" id="IPR023210">
    <property type="entry name" value="NADP_OxRdtase_dom"/>
</dbReference>
<evidence type="ECO:0000259" key="4">
    <source>
        <dbReference type="Pfam" id="PF00248"/>
    </source>
</evidence>
<evidence type="ECO:0000313" key="5">
    <source>
        <dbReference type="EMBL" id="MFC4640329.1"/>
    </source>
</evidence>
<feature type="domain" description="NADP-dependent oxidoreductase" evidence="4">
    <location>
        <begin position="15"/>
        <end position="322"/>
    </location>
</feature>
<name>A0ABV9IDU8_9DEIO</name>
<keyword evidence="2" id="KW-0521">NADP</keyword>
<gene>
    <name evidence="5" type="ORF">ACFO0D_18525</name>
</gene>
<keyword evidence="6" id="KW-1185">Reference proteome</keyword>
<dbReference type="CDD" id="cd19143">
    <property type="entry name" value="AKR_AKR6C1_2"/>
    <property type="match status" value="1"/>
</dbReference>
<keyword evidence="3" id="KW-0560">Oxidoreductase</keyword>